<evidence type="ECO:0000313" key="2">
    <source>
        <dbReference type="Proteomes" id="UP000241675"/>
    </source>
</evidence>
<reference evidence="1 2" key="2">
    <citation type="submission" date="2017-11" db="EMBL/GenBank/DDBJ databases">
        <title>Lysogenic conversion of Stenotrophomonas maltophilia by temperate phage DLP4.</title>
        <authorList>
            <person name="Dennis J."/>
            <person name="Stothard P."/>
        </authorList>
    </citation>
    <scope>NUCLEOTIDE SEQUENCE [LARGE SCALE GENOMIC DNA]</scope>
</reference>
<organism evidence="1 2">
    <name type="scientific">Stenotrophomonas phage vB_SmaS_DLP_5</name>
    <dbReference type="NCBI Taxonomy" id="2044561"/>
    <lineage>
        <taxon>Viruses</taxon>
        <taxon>Duplodnaviria</taxon>
        <taxon>Heunggongvirae</taxon>
        <taxon>Uroviricota</taxon>
        <taxon>Caudoviricetes</taxon>
        <taxon>Delepquintavirus</taxon>
        <taxon>Delepquintavirus DLP5</taxon>
    </lineage>
</organism>
<reference evidence="2" key="1">
    <citation type="submission" date="2017-10" db="EMBL/GenBank/DDBJ databases">
        <authorList>
            <person name="Peters D.L."/>
        </authorList>
    </citation>
    <scope>NUCLEOTIDE SEQUENCE [LARGE SCALE GENOMIC DNA]</scope>
</reference>
<sequence>MNEQSIRLLLKALGSKQIDRKGEWVTGTCPLAPFTHKAGTDNNPSFGVKIGGHSPFNCFACDSGSLSKLVHTLSYHVQQVPSMAPFYDLKSAMQLVEGAEMDFLPHPPYEEDNSDKMVFQAWPASALEIFAPLEAAPHAVEYLANRDGGLTLEQANAAGMKFDFKKQMIVCPYWNAYGKLAGARGRSIDPECPKAYRHFDYTWNDVNNAPLVWYNELAFNLEGPVIVVEGQFDCRHVEKVWPKVVANLTAKPSKEKLRKLSGCESVILMLDNDETGENAKKKYLEYLTGRVQVAVFEFDQQYHDPAQCPLKYLQQELYGEG</sequence>
<keyword evidence="2" id="KW-1185">Reference proteome</keyword>
<dbReference type="Gene3D" id="3.40.1360.10">
    <property type="match status" value="1"/>
</dbReference>
<dbReference type="InterPro" id="IPR034154">
    <property type="entry name" value="TOPRIM_DnaG/twinkle"/>
</dbReference>
<dbReference type="Pfam" id="PF13155">
    <property type="entry name" value="Toprim_2"/>
    <property type="match status" value="1"/>
</dbReference>
<gene>
    <name evidence="1" type="ORF">DLP05_056</name>
</gene>
<dbReference type="Proteomes" id="UP000241675">
    <property type="component" value="Segment"/>
</dbReference>
<evidence type="ECO:0000313" key="1">
    <source>
        <dbReference type="EMBL" id="ATS92297.1"/>
    </source>
</evidence>
<dbReference type="PANTHER" id="PTHR30313">
    <property type="entry name" value="DNA PRIMASE"/>
    <property type="match status" value="1"/>
</dbReference>
<dbReference type="OrthoDB" id="9675at10239"/>
<dbReference type="CDD" id="cd01029">
    <property type="entry name" value="TOPRIM_primases"/>
    <property type="match status" value="1"/>
</dbReference>
<protein>
    <submittedName>
        <fullName evidence="1">Primase</fullName>
    </submittedName>
</protein>
<dbReference type="PANTHER" id="PTHR30313:SF2">
    <property type="entry name" value="DNA PRIMASE"/>
    <property type="match status" value="1"/>
</dbReference>
<accession>A0A2D2W2D3</accession>
<dbReference type="InterPro" id="IPR050219">
    <property type="entry name" value="DnaG_primase"/>
</dbReference>
<dbReference type="EMBL" id="MG189906">
    <property type="protein sequence ID" value="ATS92297.1"/>
    <property type="molecule type" value="Genomic_DNA"/>
</dbReference>
<dbReference type="GO" id="GO:0006269">
    <property type="term" value="P:DNA replication, synthesis of primer"/>
    <property type="evidence" value="ECO:0007669"/>
    <property type="project" value="TreeGrafter"/>
</dbReference>
<dbReference type="SUPFAM" id="SSF56731">
    <property type="entry name" value="DNA primase core"/>
    <property type="match status" value="1"/>
</dbReference>
<proteinExistence type="predicted"/>
<name>A0A2D2W2D3_9CAUD</name>